<comment type="caution">
    <text evidence="2">The sequence shown here is derived from an EMBL/GenBank/DDBJ whole genome shotgun (WGS) entry which is preliminary data.</text>
</comment>
<gene>
    <name evidence="2" type="ORF">IV203_009571</name>
</gene>
<reference evidence="2" key="2">
    <citation type="submission" date="2021-04" db="EMBL/GenBank/DDBJ databases">
        <authorList>
            <person name="Podell S."/>
        </authorList>
    </citation>
    <scope>NUCLEOTIDE SEQUENCE</scope>
    <source>
        <strain evidence="2">Hildebrandi</strain>
    </source>
</reference>
<evidence type="ECO:0000313" key="2">
    <source>
        <dbReference type="EMBL" id="KAG7350211.1"/>
    </source>
</evidence>
<reference evidence="2" key="1">
    <citation type="journal article" date="2021" name="Sci. Rep.">
        <title>Diploid genomic architecture of Nitzschia inconspicua, an elite biomass production diatom.</title>
        <authorList>
            <person name="Oliver A."/>
            <person name="Podell S."/>
            <person name="Pinowska A."/>
            <person name="Traller J.C."/>
            <person name="Smith S.R."/>
            <person name="McClure R."/>
            <person name="Beliaev A."/>
            <person name="Bohutskyi P."/>
            <person name="Hill E.A."/>
            <person name="Rabines A."/>
            <person name="Zheng H."/>
            <person name="Allen L.Z."/>
            <person name="Kuo A."/>
            <person name="Grigoriev I.V."/>
            <person name="Allen A.E."/>
            <person name="Hazlebeck D."/>
            <person name="Allen E.E."/>
        </authorList>
    </citation>
    <scope>NUCLEOTIDE SEQUENCE</scope>
    <source>
        <strain evidence="2">Hildebrandi</strain>
    </source>
</reference>
<protein>
    <submittedName>
        <fullName evidence="2">Uncharacterized protein</fullName>
    </submittedName>
</protein>
<proteinExistence type="predicted"/>
<sequence length="93" mass="10383">MLKKIYSIATTGWDKRNKANPKTTEAPSLFPIYICDLGVGKNYAEGPEDNYPNRISRSATQRSAGPEPQIHHGPTIGCHETAYRLFSAKELYV</sequence>
<feature type="region of interest" description="Disordered" evidence="1">
    <location>
        <begin position="47"/>
        <end position="75"/>
    </location>
</feature>
<dbReference type="EMBL" id="JAGRRH010000018">
    <property type="protein sequence ID" value="KAG7350211.1"/>
    <property type="molecule type" value="Genomic_DNA"/>
</dbReference>
<keyword evidence="3" id="KW-1185">Reference proteome</keyword>
<dbReference type="Proteomes" id="UP000693970">
    <property type="component" value="Unassembled WGS sequence"/>
</dbReference>
<feature type="compositionally biased region" description="Polar residues" evidence="1">
    <location>
        <begin position="53"/>
        <end position="63"/>
    </location>
</feature>
<dbReference type="AlphaFoldDB" id="A0A9K3KVE4"/>
<evidence type="ECO:0000313" key="3">
    <source>
        <dbReference type="Proteomes" id="UP000693970"/>
    </source>
</evidence>
<accession>A0A9K3KVE4</accession>
<organism evidence="2 3">
    <name type="scientific">Nitzschia inconspicua</name>
    <dbReference type="NCBI Taxonomy" id="303405"/>
    <lineage>
        <taxon>Eukaryota</taxon>
        <taxon>Sar</taxon>
        <taxon>Stramenopiles</taxon>
        <taxon>Ochrophyta</taxon>
        <taxon>Bacillariophyta</taxon>
        <taxon>Bacillariophyceae</taxon>
        <taxon>Bacillariophycidae</taxon>
        <taxon>Bacillariales</taxon>
        <taxon>Bacillariaceae</taxon>
        <taxon>Nitzschia</taxon>
    </lineage>
</organism>
<name>A0A9K3KVE4_9STRA</name>
<evidence type="ECO:0000256" key="1">
    <source>
        <dbReference type="SAM" id="MobiDB-lite"/>
    </source>
</evidence>